<dbReference type="EMBL" id="BJWL01000028">
    <property type="protein sequence ID" value="GFZ20032.1"/>
    <property type="molecule type" value="Genomic_DNA"/>
</dbReference>
<organism evidence="1 2">
    <name type="scientific">Actinidia rufa</name>
    <dbReference type="NCBI Taxonomy" id="165716"/>
    <lineage>
        <taxon>Eukaryota</taxon>
        <taxon>Viridiplantae</taxon>
        <taxon>Streptophyta</taxon>
        <taxon>Embryophyta</taxon>
        <taxon>Tracheophyta</taxon>
        <taxon>Spermatophyta</taxon>
        <taxon>Magnoliopsida</taxon>
        <taxon>eudicotyledons</taxon>
        <taxon>Gunneridae</taxon>
        <taxon>Pentapetalae</taxon>
        <taxon>asterids</taxon>
        <taxon>Ericales</taxon>
        <taxon>Actinidiaceae</taxon>
        <taxon>Actinidia</taxon>
    </lineage>
</organism>
<evidence type="ECO:0000313" key="1">
    <source>
        <dbReference type="EMBL" id="GFZ20032.1"/>
    </source>
</evidence>
<protein>
    <submittedName>
        <fullName evidence="1">Uncharacterized protein</fullName>
    </submittedName>
</protein>
<name>A0A7J0HA89_9ERIC</name>
<dbReference type="AlphaFoldDB" id="A0A7J0HA89"/>
<dbReference type="Proteomes" id="UP000585474">
    <property type="component" value="Unassembled WGS sequence"/>
</dbReference>
<keyword evidence="2" id="KW-1185">Reference proteome</keyword>
<gene>
    <name evidence="1" type="ORF">Acr_28g0007370</name>
</gene>
<evidence type="ECO:0000313" key="2">
    <source>
        <dbReference type="Proteomes" id="UP000585474"/>
    </source>
</evidence>
<dbReference type="OrthoDB" id="10261910at2759"/>
<accession>A0A7J0HA89</accession>
<comment type="caution">
    <text evidence="1">The sequence shown here is derived from an EMBL/GenBank/DDBJ whole genome shotgun (WGS) entry which is preliminary data.</text>
</comment>
<proteinExistence type="predicted"/>
<sequence>MRNVCFQAPGGHRNHPAVLFVVLKKCGVDKVVVDVKDGNEALNHNVANGDGEGIGEVGSTCGKRKDAQRKTSGMQLAIDGDVVPSFYSHKKKVLKSEKWVHGTTGFGQDFHGGAKEFRKA</sequence>
<reference evidence="1 2" key="1">
    <citation type="submission" date="2019-07" db="EMBL/GenBank/DDBJ databases">
        <title>De Novo Assembly of kiwifruit Actinidia rufa.</title>
        <authorList>
            <person name="Sugita-Konishi S."/>
            <person name="Sato K."/>
            <person name="Mori E."/>
            <person name="Abe Y."/>
            <person name="Kisaki G."/>
            <person name="Hamano K."/>
            <person name="Suezawa K."/>
            <person name="Otani M."/>
            <person name="Fukuda T."/>
            <person name="Manabe T."/>
            <person name="Gomi K."/>
            <person name="Tabuchi M."/>
            <person name="Akimitsu K."/>
            <person name="Kataoka I."/>
        </authorList>
    </citation>
    <scope>NUCLEOTIDE SEQUENCE [LARGE SCALE GENOMIC DNA]</scope>
    <source>
        <strain evidence="2">cv. Fuchu</strain>
    </source>
</reference>